<feature type="region of interest" description="Disordered" evidence="1">
    <location>
        <begin position="1"/>
        <end position="398"/>
    </location>
</feature>
<organism evidence="2 3">
    <name type="scientific">Amblyomma americanum</name>
    <name type="common">Lone star tick</name>
    <dbReference type="NCBI Taxonomy" id="6943"/>
    <lineage>
        <taxon>Eukaryota</taxon>
        <taxon>Metazoa</taxon>
        <taxon>Ecdysozoa</taxon>
        <taxon>Arthropoda</taxon>
        <taxon>Chelicerata</taxon>
        <taxon>Arachnida</taxon>
        <taxon>Acari</taxon>
        <taxon>Parasitiformes</taxon>
        <taxon>Ixodida</taxon>
        <taxon>Ixodoidea</taxon>
        <taxon>Ixodidae</taxon>
        <taxon>Amblyomminae</taxon>
        <taxon>Amblyomma</taxon>
    </lineage>
</organism>
<feature type="compositionally biased region" description="Polar residues" evidence="1">
    <location>
        <begin position="1"/>
        <end position="18"/>
    </location>
</feature>
<feature type="compositionally biased region" description="Basic residues" evidence="1">
    <location>
        <begin position="279"/>
        <end position="288"/>
    </location>
</feature>
<name>A0AAQ4EVX0_AMBAM</name>
<feature type="compositionally biased region" description="Polar residues" evidence="1">
    <location>
        <begin position="221"/>
        <end position="236"/>
    </location>
</feature>
<evidence type="ECO:0000256" key="1">
    <source>
        <dbReference type="SAM" id="MobiDB-lite"/>
    </source>
</evidence>
<dbReference type="EMBL" id="JARKHS020010334">
    <property type="protein sequence ID" value="KAK8778870.1"/>
    <property type="molecule type" value="Genomic_DNA"/>
</dbReference>
<comment type="caution">
    <text evidence="2">The sequence shown here is derived from an EMBL/GenBank/DDBJ whole genome shotgun (WGS) entry which is preliminary data.</text>
</comment>
<sequence length="398" mass="40654">MSTDQGGALLSSSSQNAFQPPPLSQPDTTLSSEAEREAADSDKPALPPTSSVARKASSCLSPAEASPPALSAGADADPSSPSMQQKLRRPSSRVSIVDERQVTSPGADELIRASTSCPAAALQGVSKESAPLQGKDSNRRSSRISASSDSEKALSTQASKTSRKASVVLPASSPGDASEGGSSLPSQDKAKRRSSHHSGSSQSEKPVSTERSGGSRKASYASPTSFDGEAASQSQEGAKISPSRLGEPSDTEEAVSSNLPGSPCNASDDETSSRSDRSGKRRPSRQRRRSEPQQGGSSRKPSCASPTQSSDVAVDGDAQGRQRRRSVQKRQSDSSGVKLSESTPDASSPALSPVPSASASTQSSSSDKAENLGSPAPKADSGGSKIQEGPSDSSGPKD</sequence>
<proteinExistence type="predicted"/>
<accession>A0AAQ4EVX0</accession>
<feature type="compositionally biased region" description="Low complexity" evidence="1">
    <location>
        <begin position="56"/>
        <end position="82"/>
    </location>
</feature>
<dbReference type="AlphaFoldDB" id="A0AAQ4EVX0"/>
<feature type="compositionally biased region" description="Basic and acidic residues" evidence="1">
    <location>
        <begin position="33"/>
        <end position="43"/>
    </location>
</feature>
<feature type="compositionally biased region" description="Low complexity" evidence="1">
    <location>
        <begin position="344"/>
        <end position="366"/>
    </location>
</feature>
<evidence type="ECO:0000313" key="3">
    <source>
        <dbReference type="Proteomes" id="UP001321473"/>
    </source>
</evidence>
<evidence type="ECO:0000313" key="2">
    <source>
        <dbReference type="EMBL" id="KAK8778870.1"/>
    </source>
</evidence>
<gene>
    <name evidence="2" type="ORF">V5799_019795</name>
</gene>
<keyword evidence="3" id="KW-1185">Reference proteome</keyword>
<reference evidence="2 3" key="1">
    <citation type="journal article" date="2023" name="Arcadia Sci">
        <title>De novo assembly of a long-read Amblyomma americanum tick genome.</title>
        <authorList>
            <person name="Chou S."/>
            <person name="Poskanzer K.E."/>
            <person name="Rollins M."/>
            <person name="Thuy-Boun P.S."/>
        </authorList>
    </citation>
    <scope>NUCLEOTIDE SEQUENCE [LARGE SCALE GENOMIC DNA]</scope>
    <source>
        <strain evidence="2">F_SG_1</strain>
        <tissue evidence="2">Salivary glands</tissue>
    </source>
</reference>
<protein>
    <submittedName>
        <fullName evidence="2">Uncharacterized protein</fullName>
    </submittedName>
</protein>
<dbReference type="Proteomes" id="UP001321473">
    <property type="component" value="Unassembled WGS sequence"/>
</dbReference>